<organism evidence="8 9">
    <name type="scientific">Electrophorus voltai</name>
    <dbReference type="NCBI Taxonomy" id="2609070"/>
    <lineage>
        <taxon>Eukaryota</taxon>
        <taxon>Metazoa</taxon>
        <taxon>Chordata</taxon>
        <taxon>Craniata</taxon>
        <taxon>Vertebrata</taxon>
        <taxon>Euteleostomi</taxon>
        <taxon>Actinopterygii</taxon>
        <taxon>Neopterygii</taxon>
        <taxon>Teleostei</taxon>
        <taxon>Ostariophysi</taxon>
        <taxon>Gymnotiformes</taxon>
        <taxon>Gymnotoidei</taxon>
        <taxon>Gymnotidae</taxon>
        <taxon>Electrophorus</taxon>
    </lineage>
</organism>
<evidence type="ECO:0000256" key="3">
    <source>
        <dbReference type="ARBA" id="ARBA00012180"/>
    </source>
</evidence>
<evidence type="ECO:0000256" key="4">
    <source>
        <dbReference type="ARBA" id="ARBA00023268"/>
    </source>
</evidence>
<comment type="caution">
    <text evidence="8">The sequence shown here is derived from an EMBL/GenBank/DDBJ whole genome shotgun (WGS) entry which is preliminary data.</text>
</comment>
<dbReference type="InterPro" id="IPR043502">
    <property type="entry name" value="DNA/RNA_pol_sf"/>
</dbReference>
<dbReference type="InterPro" id="IPR041588">
    <property type="entry name" value="Integrase_H2C2"/>
</dbReference>
<dbReference type="GO" id="GO:0004523">
    <property type="term" value="F:RNA-DNA hybrid ribonuclease activity"/>
    <property type="evidence" value="ECO:0007669"/>
    <property type="project" value="UniProtKB-EC"/>
</dbReference>
<dbReference type="PROSITE" id="PS50878">
    <property type="entry name" value="RT_POL"/>
    <property type="match status" value="1"/>
</dbReference>
<dbReference type="PROSITE" id="PS50013">
    <property type="entry name" value="CHROMO_2"/>
    <property type="match status" value="1"/>
</dbReference>
<keyword evidence="4" id="KW-0511">Multifunctional enzyme</keyword>
<comment type="subcellular location">
    <subcellularLocation>
        <location evidence="1">Nucleus</location>
    </subcellularLocation>
</comment>
<dbReference type="InterPro" id="IPR043128">
    <property type="entry name" value="Rev_trsase/Diguanyl_cyclase"/>
</dbReference>
<dbReference type="Pfam" id="PF17919">
    <property type="entry name" value="RT_RNaseH_2"/>
    <property type="match status" value="1"/>
</dbReference>
<dbReference type="SUPFAM" id="SSF56672">
    <property type="entry name" value="DNA/RNA polymerases"/>
    <property type="match status" value="1"/>
</dbReference>
<protein>
    <recommendedName>
        <fullName evidence="5">Gypsy retrotransposon integrase-like protein 1</fullName>
        <ecNumber evidence="3">3.1.26.4</ecNumber>
    </recommendedName>
</protein>
<name>A0AAD8ZHZ6_9TELE</name>
<dbReference type="EMBL" id="JAROKS010000011">
    <property type="protein sequence ID" value="KAK1799768.1"/>
    <property type="molecule type" value="Genomic_DNA"/>
</dbReference>
<dbReference type="EC" id="3.1.26.4" evidence="3"/>
<dbReference type="SUPFAM" id="SSF54160">
    <property type="entry name" value="Chromo domain-like"/>
    <property type="match status" value="1"/>
</dbReference>
<dbReference type="Gene3D" id="3.30.70.270">
    <property type="match status" value="1"/>
</dbReference>
<dbReference type="InterPro" id="IPR000477">
    <property type="entry name" value="RT_dom"/>
</dbReference>
<dbReference type="SMART" id="SM00298">
    <property type="entry name" value="CHROMO"/>
    <property type="match status" value="1"/>
</dbReference>
<evidence type="ECO:0000259" key="7">
    <source>
        <dbReference type="PROSITE" id="PS50878"/>
    </source>
</evidence>
<sequence length="519" mass="58641">MNGKPPSYLVLPYGLATAPSVLQAYVNEVLWEYLGRSVIAYIDDILVYSSSWDLHVHDVRAVLCTLLQNHLYCKLEKCEFHHKEVSFLGTVARPLTDILCRTAKRLRWGPEAERVFLVLKEAFSTILVLQRPDPEKPLVVEVDALYVGVGAILSQHKFKAGQLKPISYFSKKLSPAERNYGVGDRELLAMYLVFEEWSHWPGERNVRADTLSGQNHAEAQSTSMEPVLSPTCFLDRQIEAANLHSHCPPNHLFVQLHLRQVLIMWAHTSVGTGHPEAIHTAELLSARYWWPAMHHDIVTYVVSCTNCACSKIPCTQPAGFQPPLYPWNPPTSDQRAVEMWCQCSEQVWEGIHQKLHRAIAEYKRKAVRKRGDTPHYEPGQRVWVSTKDGCTGSTGKQAVRHSMCLPCVGPEVGCGGSPRGRGELLKCSTSYLGDSPAYMVRALLDSRQRGSEVQYLMDWEGYGSEEHCWIPASKVLDPDLTASFHREHPQKPAPLRPSRPRTRRLAGSSFIHLFYRCVS</sequence>
<comment type="similarity">
    <text evidence="2">Belongs to the beta type-B retroviral polymerase family. HERV class-II K(HML-2) pol subfamily.</text>
</comment>
<dbReference type="Proteomes" id="UP001239994">
    <property type="component" value="Unassembled WGS sequence"/>
</dbReference>
<dbReference type="PANTHER" id="PTHR37984">
    <property type="entry name" value="PROTEIN CBG26694"/>
    <property type="match status" value="1"/>
</dbReference>
<gene>
    <name evidence="8" type="ORF">P4O66_006300</name>
</gene>
<dbReference type="InterPro" id="IPR000953">
    <property type="entry name" value="Chromo/chromo_shadow_dom"/>
</dbReference>
<dbReference type="GO" id="GO:0005634">
    <property type="term" value="C:nucleus"/>
    <property type="evidence" value="ECO:0007669"/>
    <property type="project" value="UniProtKB-SubCell"/>
</dbReference>
<dbReference type="InterPro" id="IPR041577">
    <property type="entry name" value="RT_RNaseH_2"/>
</dbReference>
<keyword evidence="9" id="KW-1185">Reference proteome</keyword>
<proteinExistence type="inferred from homology"/>
<accession>A0AAD8ZHZ6</accession>
<evidence type="ECO:0000256" key="2">
    <source>
        <dbReference type="ARBA" id="ARBA00010879"/>
    </source>
</evidence>
<feature type="domain" description="Reverse transcriptase" evidence="7">
    <location>
        <begin position="1"/>
        <end position="92"/>
    </location>
</feature>
<feature type="domain" description="Chromo" evidence="6">
    <location>
        <begin position="438"/>
        <end position="496"/>
    </location>
</feature>
<evidence type="ECO:0000313" key="9">
    <source>
        <dbReference type="Proteomes" id="UP001239994"/>
    </source>
</evidence>
<dbReference type="PANTHER" id="PTHR37984:SF5">
    <property type="entry name" value="PROTEIN NYNRIN-LIKE"/>
    <property type="match status" value="1"/>
</dbReference>
<dbReference type="InterPro" id="IPR050951">
    <property type="entry name" value="Retrovirus_Pol_polyprotein"/>
</dbReference>
<reference evidence="8" key="1">
    <citation type="submission" date="2023-03" db="EMBL/GenBank/DDBJ databases">
        <title>Electrophorus voltai genome.</title>
        <authorList>
            <person name="Bian C."/>
        </authorList>
    </citation>
    <scope>NUCLEOTIDE SEQUENCE</scope>
    <source>
        <strain evidence="8">CB-2022</strain>
        <tissue evidence="8">Muscle</tissue>
    </source>
</reference>
<evidence type="ECO:0000256" key="5">
    <source>
        <dbReference type="ARBA" id="ARBA00039658"/>
    </source>
</evidence>
<dbReference type="InterPro" id="IPR016197">
    <property type="entry name" value="Chromo-like_dom_sf"/>
</dbReference>
<evidence type="ECO:0000313" key="8">
    <source>
        <dbReference type="EMBL" id="KAK1799768.1"/>
    </source>
</evidence>
<dbReference type="Pfam" id="PF17921">
    <property type="entry name" value="Integrase_H2C2"/>
    <property type="match status" value="1"/>
</dbReference>
<evidence type="ECO:0000259" key="6">
    <source>
        <dbReference type="PROSITE" id="PS50013"/>
    </source>
</evidence>
<dbReference type="CDD" id="cd01647">
    <property type="entry name" value="RT_LTR"/>
    <property type="match status" value="1"/>
</dbReference>
<dbReference type="Gene3D" id="3.10.20.370">
    <property type="match status" value="1"/>
</dbReference>
<dbReference type="Pfam" id="PF00078">
    <property type="entry name" value="RVT_1"/>
    <property type="match status" value="1"/>
</dbReference>
<dbReference type="Gene3D" id="2.40.50.40">
    <property type="match status" value="1"/>
</dbReference>
<dbReference type="AlphaFoldDB" id="A0AAD8ZHZ6"/>
<evidence type="ECO:0000256" key="1">
    <source>
        <dbReference type="ARBA" id="ARBA00004123"/>
    </source>
</evidence>
<dbReference type="Gene3D" id="1.10.340.70">
    <property type="match status" value="1"/>
</dbReference>